<comment type="caution">
    <text evidence="8">The sequence shown here is derived from an EMBL/GenBank/DDBJ whole genome shotgun (WGS) entry which is preliminary data.</text>
</comment>
<dbReference type="AlphaFoldDB" id="A0A845AH87"/>
<dbReference type="PANTHER" id="PTHR43690:SF17">
    <property type="entry name" value="PROTEIN YHJJ"/>
    <property type="match status" value="1"/>
</dbReference>
<reference evidence="8 9" key="1">
    <citation type="submission" date="2019-12" db="EMBL/GenBank/DDBJ databases">
        <title>Genomic-based taxomic classification of the family Erythrobacteraceae.</title>
        <authorList>
            <person name="Xu L."/>
        </authorList>
    </citation>
    <scope>NUCLEOTIDE SEQUENCE [LARGE SCALE GENOMIC DNA]</scope>
    <source>
        <strain evidence="8 9">KEMB 9005-328</strain>
    </source>
</reference>
<feature type="domain" description="Peptidase M16 N-terminal" evidence="6">
    <location>
        <begin position="75"/>
        <end position="170"/>
    </location>
</feature>
<keyword evidence="2" id="KW-0645">Protease</keyword>
<evidence type="ECO:0000259" key="6">
    <source>
        <dbReference type="Pfam" id="PF00675"/>
    </source>
</evidence>
<evidence type="ECO:0000259" key="7">
    <source>
        <dbReference type="Pfam" id="PF05193"/>
    </source>
</evidence>
<dbReference type="Gene3D" id="3.30.830.10">
    <property type="entry name" value="Metalloenzyme, LuxS/M16 peptidase-like"/>
    <property type="match status" value="2"/>
</dbReference>
<name>A0A845AH87_9SPHN</name>
<dbReference type="GO" id="GO:0046872">
    <property type="term" value="F:metal ion binding"/>
    <property type="evidence" value="ECO:0007669"/>
    <property type="project" value="InterPro"/>
</dbReference>
<evidence type="ECO:0000256" key="5">
    <source>
        <dbReference type="ARBA" id="ARBA00023049"/>
    </source>
</evidence>
<dbReference type="RefSeq" id="WP_160753917.1">
    <property type="nucleotide sequence ID" value="NZ_WTYA01000010.1"/>
</dbReference>
<dbReference type="EMBL" id="WTYA01000010">
    <property type="protein sequence ID" value="MXP29610.1"/>
    <property type="molecule type" value="Genomic_DNA"/>
</dbReference>
<dbReference type="Pfam" id="PF00675">
    <property type="entry name" value="Peptidase_M16"/>
    <property type="match status" value="1"/>
</dbReference>
<evidence type="ECO:0008006" key="10">
    <source>
        <dbReference type="Google" id="ProtNLM"/>
    </source>
</evidence>
<dbReference type="GO" id="GO:0006508">
    <property type="term" value="P:proteolysis"/>
    <property type="evidence" value="ECO:0007669"/>
    <property type="project" value="UniProtKB-KW"/>
</dbReference>
<dbReference type="Pfam" id="PF05193">
    <property type="entry name" value="Peptidase_M16_C"/>
    <property type="match status" value="1"/>
</dbReference>
<comment type="similarity">
    <text evidence="1">Belongs to the peptidase M16 family.</text>
</comment>
<dbReference type="Proteomes" id="UP000439780">
    <property type="component" value="Unassembled WGS sequence"/>
</dbReference>
<dbReference type="OrthoDB" id="9811314at2"/>
<proteinExistence type="inferred from homology"/>
<evidence type="ECO:0000256" key="3">
    <source>
        <dbReference type="ARBA" id="ARBA00022801"/>
    </source>
</evidence>
<evidence type="ECO:0000256" key="1">
    <source>
        <dbReference type="ARBA" id="ARBA00007261"/>
    </source>
</evidence>
<evidence type="ECO:0000313" key="8">
    <source>
        <dbReference type="EMBL" id="MXP29610.1"/>
    </source>
</evidence>
<dbReference type="PANTHER" id="PTHR43690">
    <property type="entry name" value="NARDILYSIN"/>
    <property type="match status" value="1"/>
</dbReference>
<keyword evidence="5" id="KW-0482">Metalloprotease</keyword>
<dbReference type="InterPro" id="IPR007863">
    <property type="entry name" value="Peptidase_M16_C"/>
</dbReference>
<evidence type="ECO:0000313" key="9">
    <source>
        <dbReference type="Proteomes" id="UP000439780"/>
    </source>
</evidence>
<dbReference type="InterPro" id="IPR050626">
    <property type="entry name" value="Peptidase_M16"/>
</dbReference>
<dbReference type="InterPro" id="IPR011765">
    <property type="entry name" value="Pept_M16_N"/>
</dbReference>
<accession>A0A845AH87</accession>
<organism evidence="8 9">
    <name type="scientific">Qipengyuania algicida</name>
    <dbReference type="NCBI Taxonomy" id="1836209"/>
    <lineage>
        <taxon>Bacteria</taxon>
        <taxon>Pseudomonadati</taxon>
        <taxon>Pseudomonadota</taxon>
        <taxon>Alphaproteobacteria</taxon>
        <taxon>Sphingomonadales</taxon>
        <taxon>Erythrobacteraceae</taxon>
        <taxon>Qipengyuania</taxon>
    </lineage>
</organism>
<gene>
    <name evidence="8" type="ORF">GRI58_12365</name>
</gene>
<protein>
    <recommendedName>
        <fullName evidence="10">Insulinase family protein</fullName>
    </recommendedName>
</protein>
<evidence type="ECO:0000256" key="4">
    <source>
        <dbReference type="ARBA" id="ARBA00022833"/>
    </source>
</evidence>
<evidence type="ECO:0000256" key="2">
    <source>
        <dbReference type="ARBA" id="ARBA00022670"/>
    </source>
</evidence>
<keyword evidence="4" id="KW-0862">Zinc</keyword>
<sequence>MGVPSHAGDFTKTSDLAENEVRDVNSADGGWRPVVSGHLKNGVRFAILPRRDAEPGLGVLMRNEGGFIEERRPGERGLAHLIEHIAFLSPTINAPDDLHHLIKIGSHLTLPAPSAGTTSWRETNYFFSTTTNSLENLDKMLGLLREVATDLTFRRDAVDEGRAQVVQEMAGRKSGNDIYADYIAAVAPGSPTDVIDAQNSDDVPNANINTIRMLYHRLYQPANMMIVIVGNVDPAKARRLIQKRFGDWKGTRFVHTRVSQFQSDKIRPISFSARQQGRRIAMVTVVAPTPLREKSSRLQAESMLMDMLAIRVVNNRLGRTRPHSTPGNVGMFIDDGSQGQRMIMLWNNFGQGQWQSAVSALWRATCDIRTKGFSDSEWETARLDVLQDLQQRANTMGETPNVELAKDLSHALAMHRELIPPDQLLRYARSYLPTIRSAQGNQWFKKQWRRGKEHLRVEAPELAQTTKPIAAIRATASRATNPAICKVRQ</sequence>
<dbReference type="InterPro" id="IPR011249">
    <property type="entry name" value="Metalloenz_LuxS/M16"/>
</dbReference>
<dbReference type="GO" id="GO:0008237">
    <property type="term" value="F:metallopeptidase activity"/>
    <property type="evidence" value="ECO:0007669"/>
    <property type="project" value="UniProtKB-KW"/>
</dbReference>
<dbReference type="SUPFAM" id="SSF63411">
    <property type="entry name" value="LuxS/MPP-like metallohydrolase"/>
    <property type="match status" value="1"/>
</dbReference>
<keyword evidence="3" id="KW-0378">Hydrolase</keyword>
<keyword evidence="9" id="KW-1185">Reference proteome</keyword>
<feature type="domain" description="Peptidase M16 C-terminal" evidence="7">
    <location>
        <begin position="208"/>
        <end position="308"/>
    </location>
</feature>